<sequence length="191" mass="22643">MKNLFTLLAAMAFYLCGSAQTIIKPYEIELKDSIFYQVQTAVFIIDKQDVEDYFKGLDTILPQRKYSKDVFRNIQFLHLNPEEVQRHYKMVSKFWAANKNNPMNYSTDRITLFWNDNETVLMPYLDEILPDLLEGGKIQVVDRSTNKRVQKYEMNFEEVGVKSYKIFKFIKGRIMWRESEVFVEQMSTVGN</sequence>
<protein>
    <recommendedName>
        <fullName evidence="4">GLPGLI family protein</fullName>
    </recommendedName>
</protein>
<feature type="chain" id="PRO_5013360288" description="GLPGLI family protein" evidence="1">
    <location>
        <begin position="22"/>
        <end position="191"/>
    </location>
</feature>
<organism evidence="2 3">
    <name type="scientific">Chitinophaga niabensis</name>
    <dbReference type="NCBI Taxonomy" id="536979"/>
    <lineage>
        <taxon>Bacteria</taxon>
        <taxon>Pseudomonadati</taxon>
        <taxon>Bacteroidota</taxon>
        <taxon>Chitinophagia</taxon>
        <taxon>Chitinophagales</taxon>
        <taxon>Chitinophagaceae</taxon>
        <taxon>Chitinophaga</taxon>
    </lineage>
</organism>
<gene>
    <name evidence="2" type="ORF">SAMN04488055_5756</name>
</gene>
<evidence type="ECO:0000256" key="1">
    <source>
        <dbReference type="SAM" id="SignalP"/>
    </source>
</evidence>
<feature type="signal peptide" evidence="1">
    <location>
        <begin position="1"/>
        <end position="21"/>
    </location>
</feature>
<name>A0A1N6KFL0_9BACT</name>
<dbReference type="RefSeq" id="WP_074242950.1">
    <property type="nucleotide sequence ID" value="NZ_FSRA01000002.1"/>
</dbReference>
<reference evidence="3" key="1">
    <citation type="submission" date="2016-11" db="EMBL/GenBank/DDBJ databases">
        <authorList>
            <person name="Varghese N."/>
            <person name="Submissions S."/>
        </authorList>
    </citation>
    <scope>NUCLEOTIDE SEQUENCE [LARGE SCALE GENOMIC DNA]</scope>
    <source>
        <strain evidence="3">DSM 24787</strain>
    </source>
</reference>
<evidence type="ECO:0008006" key="4">
    <source>
        <dbReference type="Google" id="ProtNLM"/>
    </source>
</evidence>
<proteinExistence type="predicted"/>
<dbReference type="OrthoDB" id="659560at2"/>
<dbReference type="EMBL" id="FSRA01000002">
    <property type="protein sequence ID" value="SIO55341.1"/>
    <property type="molecule type" value="Genomic_DNA"/>
</dbReference>
<keyword evidence="1" id="KW-0732">Signal</keyword>
<accession>A0A1N6KFL0</accession>
<evidence type="ECO:0000313" key="2">
    <source>
        <dbReference type="EMBL" id="SIO55341.1"/>
    </source>
</evidence>
<dbReference type="AlphaFoldDB" id="A0A1N6KFL0"/>
<dbReference type="Proteomes" id="UP000185003">
    <property type="component" value="Unassembled WGS sequence"/>
</dbReference>
<evidence type="ECO:0000313" key="3">
    <source>
        <dbReference type="Proteomes" id="UP000185003"/>
    </source>
</evidence>
<keyword evidence="3" id="KW-1185">Reference proteome</keyword>